<evidence type="ECO:0000313" key="2">
    <source>
        <dbReference type="Proteomes" id="UP000548632"/>
    </source>
</evidence>
<reference evidence="1 2" key="1">
    <citation type="journal article" date="2020" name="Arch. Microbiol.">
        <title>The genome sequence of the giant phototrophic gammaproteobacterium Thiospirillum jenense gives insight into its physiological properties and phylogenetic relationships.</title>
        <authorList>
            <person name="Imhoff J.F."/>
            <person name="Meyer T.E."/>
            <person name="Kyndt J.A."/>
        </authorList>
    </citation>
    <scope>NUCLEOTIDE SEQUENCE [LARGE SCALE GENOMIC DNA]</scope>
    <source>
        <strain evidence="1 2">DSM 216</strain>
    </source>
</reference>
<protein>
    <submittedName>
        <fullName evidence="1">Uncharacterized protein</fullName>
    </submittedName>
</protein>
<comment type="caution">
    <text evidence="1">The sequence shown here is derived from an EMBL/GenBank/DDBJ whole genome shotgun (WGS) entry which is preliminary data.</text>
</comment>
<accession>A0A839HIX3</accession>
<organism evidence="1 2">
    <name type="scientific">Thiospirillum jenense</name>
    <dbReference type="NCBI Taxonomy" id="1653858"/>
    <lineage>
        <taxon>Bacteria</taxon>
        <taxon>Pseudomonadati</taxon>
        <taxon>Pseudomonadota</taxon>
        <taxon>Gammaproteobacteria</taxon>
        <taxon>Chromatiales</taxon>
        <taxon>Chromatiaceae</taxon>
        <taxon>Thiospirillum</taxon>
    </lineage>
</organism>
<evidence type="ECO:0000313" key="1">
    <source>
        <dbReference type="EMBL" id="MBB1126818.1"/>
    </source>
</evidence>
<dbReference type="AlphaFoldDB" id="A0A839HIX3"/>
<dbReference type="EMBL" id="JABVCQ010000026">
    <property type="protein sequence ID" value="MBB1126818.1"/>
    <property type="molecule type" value="Genomic_DNA"/>
</dbReference>
<proteinExistence type="predicted"/>
<name>A0A839HIX3_9GAMM</name>
<dbReference type="RefSeq" id="WP_182584447.1">
    <property type="nucleotide sequence ID" value="NZ_JABVCQ010000026.1"/>
</dbReference>
<gene>
    <name evidence="1" type="ORF">HUK38_11350</name>
</gene>
<keyword evidence="2" id="KW-1185">Reference proteome</keyword>
<sequence>MIRLLLLRLKCADGQRYDGGDIGVITSKNNASSMGREMRRVSLLTAMPGEWRCGDEFLTHERLPHSIQ</sequence>
<dbReference type="Proteomes" id="UP000548632">
    <property type="component" value="Unassembled WGS sequence"/>
</dbReference>